<evidence type="ECO:0000313" key="3">
    <source>
        <dbReference type="WBParaSite" id="TASK_0000174701-mRNA-1"/>
    </source>
</evidence>
<dbReference type="WBParaSite" id="TASK_0000174701-mRNA-1">
    <property type="protein sequence ID" value="TASK_0000174701-mRNA-1"/>
    <property type="gene ID" value="TASK_0000174701"/>
</dbReference>
<evidence type="ECO:0000313" key="1">
    <source>
        <dbReference type="EMBL" id="VDK23602.1"/>
    </source>
</evidence>
<gene>
    <name evidence="1" type="ORF">TASK_LOCUS1748</name>
</gene>
<reference evidence="3" key="1">
    <citation type="submission" date="2017-02" db="UniProtKB">
        <authorList>
            <consortium name="WormBaseParasite"/>
        </authorList>
    </citation>
    <scope>IDENTIFICATION</scope>
</reference>
<organism evidence="3">
    <name type="scientific">Taenia asiatica</name>
    <name type="common">Asian tapeworm</name>
    <dbReference type="NCBI Taxonomy" id="60517"/>
    <lineage>
        <taxon>Eukaryota</taxon>
        <taxon>Metazoa</taxon>
        <taxon>Spiralia</taxon>
        <taxon>Lophotrochozoa</taxon>
        <taxon>Platyhelminthes</taxon>
        <taxon>Cestoda</taxon>
        <taxon>Eucestoda</taxon>
        <taxon>Cyclophyllidea</taxon>
        <taxon>Taeniidae</taxon>
        <taxon>Taenia</taxon>
    </lineage>
</organism>
<protein>
    <submittedName>
        <fullName evidence="3">DUF4476 domain-containing protein</fullName>
    </submittedName>
</protein>
<dbReference type="Proteomes" id="UP000282613">
    <property type="component" value="Unassembled WGS sequence"/>
</dbReference>
<reference evidence="1 2" key="2">
    <citation type="submission" date="2018-11" db="EMBL/GenBank/DDBJ databases">
        <authorList>
            <consortium name="Pathogen Informatics"/>
        </authorList>
    </citation>
    <scope>NUCLEOTIDE SEQUENCE [LARGE SCALE GENOMIC DNA]</scope>
</reference>
<accession>A0A0R3VWF3</accession>
<dbReference type="OrthoDB" id="6305192at2759"/>
<dbReference type="AlphaFoldDB" id="A0A0R3VWF3"/>
<name>A0A0R3VWF3_TAEAS</name>
<proteinExistence type="predicted"/>
<keyword evidence="2" id="KW-1185">Reference proteome</keyword>
<evidence type="ECO:0000313" key="2">
    <source>
        <dbReference type="Proteomes" id="UP000282613"/>
    </source>
</evidence>
<sequence length="290" mass="34002">MRPRGKRYRSVHRTALGKEENAVLQGIIRVLVKDAKEWMRQAKENAQISAKKSLVKNVIAPDGYIPNSMIRQDVHVYQYRAFIAVKKGHMIAKVDMSTLEPFQICMDRAGSIQMESKRMRKERLEAMQAEAARFELSATYNESKKILRLLEQTPEQPETDSHLLRLRRRMTRKLALYRMRKKLLTVRIRKELMAFAKQQEIEKRQSKTRTDQPKNQRLLHPSLSMRTYRKLNKDEFQTMRDKLIDALDSQDNAYILIKSVLKDPPDEAAVQKLITILGSQVHLHQYLATF</sequence>
<dbReference type="EMBL" id="UYRS01000564">
    <property type="protein sequence ID" value="VDK23602.1"/>
    <property type="molecule type" value="Genomic_DNA"/>
</dbReference>